<feature type="compositionally biased region" description="Acidic residues" evidence="7">
    <location>
        <begin position="232"/>
        <end position="247"/>
    </location>
</feature>
<sequence>MPKHARKRQKLSQSLSKTHQVDDDSRLEALLDDASKDEEERRLESLLFGKTFRTKGKAKKGAAWKDEEDADGEDVEDKNDEDMEVGGGREMENLLDGDLFFIDSGDANIPGPTFSNSDQSENDDEDDEDDASSSSSSSSSSSHRKARPKPNLKHGKAPAWHDPSDPSTSVSLSSSKRLRKLRNAPDEDELGAREYESRLRRQFEKINPEPEWAKKARLARVKKAKSIRTQGDENDKEDENEDDDADTSFDMQTLLNSTSGIVSKRSTKLPILPAGTINIERLRDANISSQGSGGCGDIKSLAFHPSDRVPVLAVGSEDRRVRMYNIDGHTSPLLTTLHIPSLPITSQSSIQFHPGGTHILLTGPRPYFYVYDLQSGTLLGGAGDTNKTGRLEGNRGLEISSFSPDGSILAVAGRGGYVHLLDWASSSSGGGIGSGQVVASLKCSGTGGGVSGVWWVPTASTGGSTLAVLTGDSEIYIWDVAERRCVSKWRDEGGFKGAGRVLAGSPSLGSGAKPGSNIGLINIYDSSTFGASLDTLQSTPKPVKILEHLTTPISSMKFNHDSQLLAVASREKKDAFKLYHFPSFTSYSNFPTLSTPLGHVSSIAFSARSEYMAVGNKRGRVLLWSVRGYCV</sequence>
<dbReference type="OrthoDB" id="1935146at2759"/>
<feature type="compositionally biased region" description="Low complexity" evidence="7">
    <location>
        <begin position="165"/>
        <end position="175"/>
    </location>
</feature>
<dbReference type="Gene3D" id="2.130.10.10">
    <property type="entry name" value="YVTN repeat-like/Quinoprotein amine dehydrogenase"/>
    <property type="match status" value="1"/>
</dbReference>
<feature type="compositionally biased region" description="Acidic residues" evidence="7">
    <location>
        <begin position="66"/>
        <end position="84"/>
    </location>
</feature>
<protein>
    <submittedName>
        <fullName evidence="8">WD40 repeat-like protein</fullName>
    </submittedName>
</protein>
<feature type="region of interest" description="Disordered" evidence="7">
    <location>
        <begin position="217"/>
        <end position="247"/>
    </location>
</feature>
<keyword evidence="5" id="KW-0539">Nucleus</keyword>
<dbReference type="InterPro" id="IPR036322">
    <property type="entry name" value="WD40_repeat_dom_sf"/>
</dbReference>
<dbReference type="InterPro" id="IPR001680">
    <property type="entry name" value="WD40_rpt"/>
</dbReference>
<keyword evidence="3" id="KW-0853">WD repeat</keyword>
<keyword evidence="2" id="KW-0698">rRNA processing</keyword>
<gene>
    <name evidence="8" type="ORF">K435DRAFT_671887</name>
</gene>
<evidence type="ECO:0000313" key="9">
    <source>
        <dbReference type="Proteomes" id="UP000297245"/>
    </source>
</evidence>
<feature type="compositionally biased region" description="Basic residues" evidence="7">
    <location>
        <begin position="142"/>
        <end position="156"/>
    </location>
</feature>
<dbReference type="AlphaFoldDB" id="A0A4V4HEW6"/>
<evidence type="ECO:0000256" key="2">
    <source>
        <dbReference type="ARBA" id="ARBA00022552"/>
    </source>
</evidence>
<feature type="region of interest" description="Disordered" evidence="7">
    <location>
        <begin position="1"/>
        <end position="26"/>
    </location>
</feature>
<comment type="subcellular location">
    <subcellularLocation>
        <location evidence="1">Nucleus</location>
        <location evidence="1">Nucleolus</location>
    </subcellularLocation>
</comment>
<feature type="compositionally biased region" description="Low complexity" evidence="7">
    <location>
        <begin position="132"/>
        <end position="141"/>
    </location>
</feature>
<dbReference type="GO" id="GO:0032040">
    <property type="term" value="C:small-subunit processome"/>
    <property type="evidence" value="ECO:0007669"/>
    <property type="project" value="TreeGrafter"/>
</dbReference>
<evidence type="ECO:0000256" key="4">
    <source>
        <dbReference type="ARBA" id="ARBA00022737"/>
    </source>
</evidence>
<proteinExistence type="inferred from homology"/>
<organism evidence="8 9">
    <name type="scientific">Dendrothele bispora (strain CBS 962.96)</name>
    <dbReference type="NCBI Taxonomy" id="1314807"/>
    <lineage>
        <taxon>Eukaryota</taxon>
        <taxon>Fungi</taxon>
        <taxon>Dikarya</taxon>
        <taxon>Basidiomycota</taxon>
        <taxon>Agaricomycotina</taxon>
        <taxon>Agaricomycetes</taxon>
        <taxon>Agaricomycetidae</taxon>
        <taxon>Agaricales</taxon>
        <taxon>Agaricales incertae sedis</taxon>
        <taxon>Dendrothele</taxon>
    </lineage>
</organism>
<dbReference type="PANTHER" id="PTHR18359:SF0">
    <property type="entry name" value="U3 SMALL NUCLEOLAR RNA-ASSOCIATED PROTEIN 18 HOMOLOG"/>
    <property type="match status" value="1"/>
</dbReference>
<evidence type="ECO:0000256" key="6">
    <source>
        <dbReference type="ARBA" id="ARBA00025767"/>
    </source>
</evidence>
<keyword evidence="9" id="KW-1185">Reference proteome</keyword>
<accession>A0A4V4HEW6</accession>
<dbReference type="EMBL" id="ML179274">
    <property type="protein sequence ID" value="THU92595.1"/>
    <property type="molecule type" value="Genomic_DNA"/>
</dbReference>
<feature type="compositionally biased region" description="Acidic residues" evidence="7">
    <location>
        <begin position="120"/>
        <end position="131"/>
    </location>
</feature>
<comment type="similarity">
    <text evidence="6">Belongs to the WD repeat UTP18 family.</text>
</comment>
<evidence type="ECO:0000313" key="8">
    <source>
        <dbReference type="EMBL" id="THU92595.1"/>
    </source>
</evidence>
<keyword evidence="4" id="KW-0677">Repeat</keyword>
<dbReference type="Pfam" id="PF00400">
    <property type="entry name" value="WD40"/>
    <property type="match status" value="3"/>
</dbReference>
<evidence type="ECO:0000256" key="1">
    <source>
        <dbReference type="ARBA" id="ARBA00004604"/>
    </source>
</evidence>
<reference evidence="8 9" key="1">
    <citation type="journal article" date="2019" name="Nat. Ecol. Evol.">
        <title>Megaphylogeny resolves global patterns of mushroom evolution.</title>
        <authorList>
            <person name="Varga T."/>
            <person name="Krizsan K."/>
            <person name="Foldi C."/>
            <person name="Dima B."/>
            <person name="Sanchez-Garcia M."/>
            <person name="Sanchez-Ramirez S."/>
            <person name="Szollosi G.J."/>
            <person name="Szarkandi J.G."/>
            <person name="Papp V."/>
            <person name="Albert L."/>
            <person name="Andreopoulos W."/>
            <person name="Angelini C."/>
            <person name="Antonin V."/>
            <person name="Barry K.W."/>
            <person name="Bougher N.L."/>
            <person name="Buchanan P."/>
            <person name="Buyck B."/>
            <person name="Bense V."/>
            <person name="Catcheside P."/>
            <person name="Chovatia M."/>
            <person name="Cooper J."/>
            <person name="Damon W."/>
            <person name="Desjardin D."/>
            <person name="Finy P."/>
            <person name="Geml J."/>
            <person name="Haridas S."/>
            <person name="Hughes K."/>
            <person name="Justo A."/>
            <person name="Karasinski D."/>
            <person name="Kautmanova I."/>
            <person name="Kiss B."/>
            <person name="Kocsube S."/>
            <person name="Kotiranta H."/>
            <person name="LaButti K.M."/>
            <person name="Lechner B.E."/>
            <person name="Liimatainen K."/>
            <person name="Lipzen A."/>
            <person name="Lukacs Z."/>
            <person name="Mihaltcheva S."/>
            <person name="Morgado L.N."/>
            <person name="Niskanen T."/>
            <person name="Noordeloos M.E."/>
            <person name="Ohm R.A."/>
            <person name="Ortiz-Santana B."/>
            <person name="Ovrebo C."/>
            <person name="Racz N."/>
            <person name="Riley R."/>
            <person name="Savchenko A."/>
            <person name="Shiryaev A."/>
            <person name="Soop K."/>
            <person name="Spirin V."/>
            <person name="Szebenyi C."/>
            <person name="Tomsovsky M."/>
            <person name="Tulloss R.E."/>
            <person name="Uehling J."/>
            <person name="Grigoriev I.V."/>
            <person name="Vagvolgyi C."/>
            <person name="Papp T."/>
            <person name="Martin F.M."/>
            <person name="Miettinen O."/>
            <person name="Hibbett D.S."/>
            <person name="Nagy L.G."/>
        </authorList>
    </citation>
    <scope>NUCLEOTIDE SEQUENCE [LARGE SCALE GENOMIC DNA]</scope>
    <source>
        <strain evidence="8 9">CBS 962.96</strain>
    </source>
</reference>
<dbReference type="SMART" id="SM00320">
    <property type="entry name" value="WD40"/>
    <property type="match status" value="5"/>
</dbReference>
<evidence type="ECO:0000256" key="3">
    <source>
        <dbReference type="ARBA" id="ARBA00022574"/>
    </source>
</evidence>
<dbReference type="GO" id="GO:0006364">
    <property type="term" value="P:rRNA processing"/>
    <property type="evidence" value="ECO:0007669"/>
    <property type="project" value="UniProtKB-KW"/>
</dbReference>
<evidence type="ECO:0000256" key="5">
    <source>
        <dbReference type="ARBA" id="ARBA00023242"/>
    </source>
</evidence>
<dbReference type="SUPFAM" id="SSF50978">
    <property type="entry name" value="WD40 repeat-like"/>
    <property type="match status" value="1"/>
</dbReference>
<feature type="compositionally biased region" description="Basic residues" evidence="7">
    <location>
        <begin position="217"/>
        <end position="226"/>
    </location>
</feature>
<evidence type="ECO:0000256" key="7">
    <source>
        <dbReference type="SAM" id="MobiDB-lite"/>
    </source>
</evidence>
<dbReference type="Proteomes" id="UP000297245">
    <property type="component" value="Unassembled WGS sequence"/>
</dbReference>
<dbReference type="GO" id="GO:0034388">
    <property type="term" value="C:Pwp2p-containing subcomplex of 90S preribosome"/>
    <property type="evidence" value="ECO:0007669"/>
    <property type="project" value="TreeGrafter"/>
</dbReference>
<dbReference type="InterPro" id="IPR045161">
    <property type="entry name" value="Utp18"/>
</dbReference>
<dbReference type="PANTHER" id="PTHR18359">
    <property type="entry name" value="WD-REPEAT PROTEIN-RELATED"/>
    <property type="match status" value="1"/>
</dbReference>
<feature type="region of interest" description="Disordered" evidence="7">
    <location>
        <begin position="54"/>
        <end position="193"/>
    </location>
</feature>
<dbReference type="InterPro" id="IPR015943">
    <property type="entry name" value="WD40/YVTN_repeat-like_dom_sf"/>
</dbReference>
<name>A0A4V4HEW6_DENBC</name>
<feature type="compositionally biased region" description="Basic residues" evidence="7">
    <location>
        <begin position="1"/>
        <end position="10"/>
    </location>
</feature>